<gene>
    <name evidence="2" type="ORF">SLINC_1649</name>
</gene>
<reference evidence="2 3" key="1">
    <citation type="submission" date="2016-07" db="EMBL/GenBank/DDBJ databases">
        <title>Enhancement of antibiotic productionsby engineered nitrateutilization in actinobacteria.</title>
        <authorList>
            <person name="Meng S.C."/>
        </authorList>
    </citation>
    <scope>NUCLEOTIDE SEQUENCE [LARGE SCALE GENOMIC DNA]</scope>
    <source>
        <strain evidence="2 3">NRRL 2936</strain>
    </source>
</reference>
<accession>A0A1B1M617</accession>
<dbReference type="OrthoDB" id="3861774at2"/>
<keyword evidence="3" id="KW-1185">Reference proteome</keyword>
<protein>
    <submittedName>
        <fullName evidence="2">Putative regulator protein</fullName>
    </submittedName>
</protein>
<evidence type="ECO:0000313" key="3">
    <source>
        <dbReference type="Proteomes" id="UP000092598"/>
    </source>
</evidence>
<dbReference type="Gene3D" id="3.40.50.300">
    <property type="entry name" value="P-loop containing nucleotide triphosphate hydrolases"/>
    <property type="match status" value="1"/>
</dbReference>
<dbReference type="PANTHER" id="PTHR47691">
    <property type="entry name" value="REGULATOR-RELATED"/>
    <property type="match status" value="1"/>
</dbReference>
<dbReference type="InterPro" id="IPR011990">
    <property type="entry name" value="TPR-like_helical_dom_sf"/>
</dbReference>
<sequence length="669" mass="72910">MVYQIPPEPAHFVDREDVQARVLRLVEERHGTTASGARPLCLAVSGYGGAGRTELAFRLVRRVAERYPDGVLYVDLDDVRRDGVVELSDVLGDLLRALGADWIAPVFRERARQYWSLTHGKRLALIVDNARYGTEAESLLPASGESLVIVTSHGPLYDLQAGAAVELAVDPLAEADALELLERVARDPRLAAEPDATRELLALCGGLPAALHVAGLWLRRHPGRPLPRLLKALTAELHDKGLPMVERVWDAAYRGLSEEAALLYRLLADFPGPSFTLAAADALLGRGAEAAEDALDELRAAGLLDGASEDGRERLPELLRAHAGRRARADGDAGDRDAARRRLVRWYVRQAQRADTVIAGSRLKLAAEMPPVPGTYDVLFERVDDSTGVSAKRRAYQWLEAERHALFGCVRLAYEAGAAEDWGTAEAWALCEPLWTHFLDHPHYADHIEAFRTGVAAAQRAGDVPALVRMRCQLARPLWEQGEFQAAEREMAQALDAVRAGLGRSDEERRLGASTTEFRGMLRAAQGDWAGAAACFEESRAVHEEIRNGYGVTLQTYRLGEALAHLGELDRAAELLARARADFAADDRARLASRAEFALAGVLVRLDRTEEARALYLAALEGTRGRGGSRDEARVLDALAELAEGEGRQGEASEHRAAAAAARERSGLA</sequence>
<dbReference type="AlphaFoldDB" id="A0A1B1M617"/>
<evidence type="ECO:0000313" key="2">
    <source>
        <dbReference type="EMBL" id="ANS63873.1"/>
    </source>
</evidence>
<organism evidence="2 3">
    <name type="scientific">Streptomyces lincolnensis</name>
    <dbReference type="NCBI Taxonomy" id="1915"/>
    <lineage>
        <taxon>Bacteria</taxon>
        <taxon>Bacillati</taxon>
        <taxon>Actinomycetota</taxon>
        <taxon>Actinomycetes</taxon>
        <taxon>Kitasatosporales</taxon>
        <taxon>Streptomycetaceae</taxon>
        <taxon>Streptomyces</taxon>
    </lineage>
</organism>
<dbReference type="EMBL" id="CP016438">
    <property type="protein sequence ID" value="ANS63873.1"/>
    <property type="molecule type" value="Genomic_DNA"/>
</dbReference>
<dbReference type="PRINTS" id="PR00364">
    <property type="entry name" value="DISEASERSIST"/>
</dbReference>
<dbReference type="InterPro" id="IPR027417">
    <property type="entry name" value="P-loop_NTPase"/>
</dbReference>
<dbReference type="PATRIC" id="fig|1915.4.peg.1864"/>
<dbReference type="KEGG" id="sls:SLINC_1649"/>
<name>A0A1B1M617_STRLN</name>
<dbReference type="SUPFAM" id="SSF48452">
    <property type="entry name" value="TPR-like"/>
    <property type="match status" value="1"/>
</dbReference>
<dbReference type="PANTHER" id="PTHR47691:SF3">
    <property type="entry name" value="HTH-TYPE TRANSCRIPTIONAL REGULATOR RV0890C-RELATED"/>
    <property type="match status" value="1"/>
</dbReference>
<feature type="region of interest" description="Disordered" evidence="1">
    <location>
        <begin position="645"/>
        <end position="669"/>
    </location>
</feature>
<dbReference type="STRING" id="1915.SLINC_1649"/>
<dbReference type="Proteomes" id="UP000092598">
    <property type="component" value="Chromosome"/>
</dbReference>
<dbReference type="RefSeq" id="WP_067428863.1">
    <property type="nucleotide sequence ID" value="NZ_CP016438.1"/>
</dbReference>
<proteinExistence type="predicted"/>
<evidence type="ECO:0000256" key="1">
    <source>
        <dbReference type="SAM" id="MobiDB-lite"/>
    </source>
</evidence>
<dbReference type="Gene3D" id="1.25.40.10">
    <property type="entry name" value="Tetratricopeptide repeat domain"/>
    <property type="match status" value="1"/>
</dbReference>
<dbReference type="SUPFAM" id="SSF52540">
    <property type="entry name" value="P-loop containing nucleoside triphosphate hydrolases"/>
    <property type="match status" value="1"/>
</dbReference>